<dbReference type="InterPro" id="IPR036390">
    <property type="entry name" value="WH_DNA-bd_sf"/>
</dbReference>
<dbReference type="EMBL" id="JBFBVU010000009">
    <property type="protein sequence ID" value="MEV8466981.1"/>
    <property type="molecule type" value="Genomic_DNA"/>
</dbReference>
<dbReference type="InterPro" id="IPR000524">
    <property type="entry name" value="Tscrpt_reg_HTH_GntR"/>
</dbReference>
<dbReference type="SMART" id="SM00895">
    <property type="entry name" value="FCD"/>
    <property type="match status" value="1"/>
</dbReference>
<keyword evidence="3" id="KW-0804">Transcription</keyword>
<dbReference type="Gene3D" id="1.20.120.530">
    <property type="entry name" value="GntR ligand-binding domain-like"/>
    <property type="match status" value="1"/>
</dbReference>
<dbReference type="SMART" id="SM00345">
    <property type="entry name" value="HTH_GNTR"/>
    <property type="match status" value="1"/>
</dbReference>
<evidence type="ECO:0000259" key="4">
    <source>
        <dbReference type="PROSITE" id="PS50949"/>
    </source>
</evidence>
<keyword evidence="1" id="KW-0805">Transcription regulation</keyword>
<dbReference type="InterPro" id="IPR008920">
    <property type="entry name" value="TF_FadR/GntR_C"/>
</dbReference>
<feature type="domain" description="HTH gntR-type" evidence="4">
    <location>
        <begin position="18"/>
        <end position="85"/>
    </location>
</feature>
<dbReference type="InterPro" id="IPR036388">
    <property type="entry name" value="WH-like_DNA-bd_sf"/>
</dbReference>
<evidence type="ECO:0000256" key="3">
    <source>
        <dbReference type="ARBA" id="ARBA00023163"/>
    </source>
</evidence>
<dbReference type="SUPFAM" id="SSF46785">
    <property type="entry name" value="Winged helix' DNA-binding domain"/>
    <property type="match status" value="1"/>
</dbReference>
<reference evidence="5 6" key="1">
    <citation type="submission" date="2024-07" db="EMBL/GenBank/DDBJ databases">
        <authorList>
            <person name="Kang M."/>
        </authorList>
    </citation>
    <scope>NUCLEOTIDE SEQUENCE [LARGE SCALE GENOMIC DNA]</scope>
    <source>
        <strain evidence="5 6">DFM31</strain>
    </source>
</reference>
<evidence type="ECO:0000313" key="6">
    <source>
        <dbReference type="Proteomes" id="UP001553161"/>
    </source>
</evidence>
<evidence type="ECO:0000256" key="2">
    <source>
        <dbReference type="ARBA" id="ARBA00023125"/>
    </source>
</evidence>
<evidence type="ECO:0000313" key="5">
    <source>
        <dbReference type="EMBL" id="MEV8466981.1"/>
    </source>
</evidence>
<organism evidence="5 6">
    <name type="scientific">Meridianimarinicoccus marinus</name>
    <dbReference type="NCBI Taxonomy" id="3231483"/>
    <lineage>
        <taxon>Bacteria</taxon>
        <taxon>Pseudomonadati</taxon>
        <taxon>Pseudomonadota</taxon>
        <taxon>Alphaproteobacteria</taxon>
        <taxon>Rhodobacterales</taxon>
        <taxon>Paracoccaceae</taxon>
        <taxon>Meridianimarinicoccus</taxon>
    </lineage>
</organism>
<keyword evidence="2" id="KW-0238">DNA-binding</keyword>
<keyword evidence="6" id="KW-1185">Reference proteome</keyword>
<dbReference type="Pfam" id="PF00392">
    <property type="entry name" value="GntR"/>
    <property type="match status" value="1"/>
</dbReference>
<dbReference type="PANTHER" id="PTHR43537">
    <property type="entry name" value="TRANSCRIPTIONAL REGULATOR, GNTR FAMILY"/>
    <property type="match status" value="1"/>
</dbReference>
<gene>
    <name evidence="5" type="ORF">AB0T83_09340</name>
</gene>
<dbReference type="RefSeq" id="WP_366192771.1">
    <property type="nucleotide sequence ID" value="NZ_JBFBVU010000009.1"/>
</dbReference>
<dbReference type="Proteomes" id="UP001553161">
    <property type="component" value="Unassembled WGS sequence"/>
</dbReference>
<dbReference type="Pfam" id="PF07729">
    <property type="entry name" value="FCD"/>
    <property type="match status" value="1"/>
</dbReference>
<dbReference type="Gene3D" id="1.10.10.10">
    <property type="entry name" value="Winged helix-like DNA-binding domain superfamily/Winged helix DNA-binding domain"/>
    <property type="match status" value="1"/>
</dbReference>
<dbReference type="PROSITE" id="PS50949">
    <property type="entry name" value="HTH_GNTR"/>
    <property type="match status" value="1"/>
</dbReference>
<dbReference type="SUPFAM" id="SSF48008">
    <property type="entry name" value="GntR ligand-binding domain-like"/>
    <property type="match status" value="1"/>
</dbReference>
<sequence length="235" mass="26571">MPIDAEFTLPEIVPDDGMTTQDYAYHRLRNAILLGAIPPGTQLTFRGLATMLNLSPTPVREAVRRLSSEHALEVLGNRRLQVPDMGASRFEELILLRIALETHAAERAFPYVSSVLIEYLRELDDRMDRLLQAGRLDDLTLLNQDFHGQLYAANPFQQALPLIESVWLQLGPFQRQVMQNVTRYYHEDRHKEILEALEARDSMALVVAVENDIRDGQARAGRAALQDAARDDLSG</sequence>
<dbReference type="PANTHER" id="PTHR43537:SF39">
    <property type="entry name" value="HTH-TYPE TRANSCRIPTIONAL REGULATOR MCBR"/>
    <property type="match status" value="1"/>
</dbReference>
<name>A0ABV3L611_9RHOB</name>
<comment type="caution">
    <text evidence="5">The sequence shown here is derived from an EMBL/GenBank/DDBJ whole genome shotgun (WGS) entry which is preliminary data.</text>
</comment>
<evidence type="ECO:0000256" key="1">
    <source>
        <dbReference type="ARBA" id="ARBA00023015"/>
    </source>
</evidence>
<dbReference type="InterPro" id="IPR011711">
    <property type="entry name" value="GntR_C"/>
</dbReference>
<accession>A0ABV3L611</accession>
<protein>
    <submittedName>
        <fullName evidence="5">GntR family transcriptional regulator</fullName>
    </submittedName>
</protein>
<proteinExistence type="predicted"/>